<dbReference type="SMART" id="SM00460">
    <property type="entry name" value="TGc"/>
    <property type="match status" value="1"/>
</dbReference>
<sequence>MMSARRVPSRLRRGPGVLAGDACLLFLLVSGVLFCFLSAFSVETAPRLLLVACVVYTLLALLVWSLPRRWWLLPLLILGALWGVLVWRNWPLLVLGEVRLRCDVINTFVLQLEVGGTIRPVVELPPWAWPRCVTLLLQLALFPIGMLLGLFLVRLRSFALCFWVSVPFLLVPVCLSITPDWLPLMALLLVWLVLGLSSLAARHDRQGAARLHLISLPAAALLLAVLTLAMPQQSYQRPAWADRANAAITQWATELDGPFQGNGILGGSSDGLANPDGTVSLSSAGPLDFSGRTVLDVRTSLRGRIYLRGFSCAVYDGESWAPLSEETYSQLFWEKDDFNSLISSVYHPSLNGYQPMNFPALANRNSFSDKNYAKVIVRNVGTSGSYIYCPYQILTQPEELSSAQFVYDYCLAPTEKDVPTYTLYVQPDCSPNSGAQLPSEAVGAEAQYRSFVSDHYMDIPAQALPAVEQAVYELMNQLNDVSLYGTDNPAYQDYLDFAPAGVLTQEQYDRQLPLLLAEVTAAYLDDLAEYDPDTPVTPADQDFISYFLSESHRGYCMHFASAATLMLRYLGVPTRYVSGYVADVPASGRVNVPDSAAHAWVEIYIDGYGWEPVEVTPAYAGSTPGQSGTQLEAEPTPTPTPTPAATHTPQTVQPTPSAAPDAPEETPTDLRPLLAILAAAVLVLALPLRRALARRAREKRFRDSNPNRAVIAGYRYLLRLERWGASMSPQTEELAKKAKFSPHTLTEEERQAVLSDVQSAAAAVSKVSPWYRRLLLRYLLALL</sequence>
<dbReference type="PANTHER" id="PTHR42736">
    <property type="entry name" value="PROTEIN-GLUTAMINE GAMMA-GLUTAMYLTRANSFERASE"/>
    <property type="match status" value="1"/>
</dbReference>
<feature type="region of interest" description="Disordered" evidence="1">
    <location>
        <begin position="619"/>
        <end position="667"/>
    </location>
</feature>
<dbReference type="SUPFAM" id="SSF54001">
    <property type="entry name" value="Cysteine proteinases"/>
    <property type="match status" value="1"/>
</dbReference>
<gene>
    <name evidence="4" type="ORF">WMO45_05220</name>
</gene>
<keyword evidence="2" id="KW-0472">Membrane</keyword>
<keyword evidence="5" id="KW-1185">Reference proteome</keyword>
<reference evidence="4 5" key="1">
    <citation type="submission" date="2024-03" db="EMBL/GenBank/DDBJ databases">
        <title>Human intestinal bacterial collection.</title>
        <authorList>
            <person name="Pauvert C."/>
            <person name="Hitch T.C.A."/>
            <person name="Clavel T."/>
        </authorList>
    </citation>
    <scope>NUCLEOTIDE SEQUENCE [LARGE SCALE GENOMIC DNA]</scope>
    <source>
        <strain evidence="4 5">CLA-AP-H34</strain>
    </source>
</reference>
<dbReference type="Proteomes" id="UP001440599">
    <property type="component" value="Unassembled WGS sequence"/>
</dbReference>
<dbReference type="InterPro" id="IPR038765">
    <property type="entry name" value="Papain-like_cys_pep_sf"/>
</dbReference>
<dbReference type="Gene3D" id="3.10.620.30">
    <property type="match status" value="1"/>
</dbReference>
<evidence type="ECO:0000256" key="1">
    <source>
        <dbReference type="SAM" id="MobiDB-lite"/>
    </source>
</evidence>
<keyword evidence="2" id="KW-1133">Transmembrane helix</keyword>
<feature type="transmembrane region" description="Helical" evidence="2">
    <location>
        <begin position="21"/>
        <end position="42"/>
    </location>
</feature>
<dbReference type="Pfam" id="PF11992">
    <property type="entry name" value="TgpA_N"/>
    <property type="match status" value="1"/>
</dbReference>
<feature type="domain" description="Transglutaminase-like" evidence="3">
    <location>
        <begin position="548"/>
        <end position="617"/>
    </location>
</feature>
<dbReference type="PANTHER" id="PTHR42736:SF1">
    <property type="entry name" value="PROTEIN-GLUTAMINE GAMMA-GLUTAMYLTRANSFERASE"/>
    <property type="match status" value="1"/>
</dbReference>
<protein>
    <submittedName>
        <fullName evidence="4">Transglutaminase-like domain-containing protein</fullName>
    </submittedName>
</protein>
<organism evidence="4 5">
    <name type="scientific">Flavonifractor hominis</name>
    <dbReference type="NCBI Taxonomy" id="3133178"/>
    <lineage>
        <taxon>Bacteria</taxon>
        <taxon>Bacillati</taxon>
        <taxon>Bacillota</taxon>
        <taxon>Clostridia</taxon>
        <taxon>Eubacteriales</taxon>
        <taxon>Oscillospiraceae</taxon>
        <taxon>Flavonifractor</taxon>
    </lineage>
</organism>
<dbReference type="InterPro" id="IPR052901">
    <property type="entry name" value="Bact_TGase-like"/>
</dbReference>
<evidence type="ECO:0000256" key="2">
    <source>
        <dbReference type="SAM" id="Phobius"/>
    </source>
</evidence>
<feature type="transmembrane region" description="Helical" evidence="2">
    <location>
        <begin position="48"/>
        <end position="64"/>
    </location>
</feature>
<dbReference type="InterPro" id="IPR021878">
    <property type="entry name" value="TgpA_N"/>
</dbReference>
<dbReference type="EMBL" id="JBBMFT010000002">
    <property type="protein sequence ID" value="MEQ2455916.1"/>
    <property type="molecule type" value="Genomic_DNA"/>
</dbReference>
<name>A0ABV1EQN8_9FIRM</name>
<feature type="transmembrane region" description="Helical" evidence="2">
    <location>
        <begin position="135"/>
        <end position="153"/>
    </location>
</feature>
<feature type="transmembrane region" description="Helical" evidence="2">
    <location>
        <begin position="71"/>
        <end position="90"/>
    </location>
</feature>
<proteinExistence type="predicted"/>
<comment type="caution">
    <text evidence="4">The sequence shown here is derived from an EMBL/GenBank/DDBJ whole genome shotgun (WGS) entry which is preliminary data.</text>
</comment>
<dbReference type="Pfam" id="PF01841">
    <property type="entry name" value="Transglut_core"/>
    <property type="match status" value="1"/>
</dbReference>
<feature type="transmembrane region" description="Helical" evidence="2">
    <location>
        <begin position="184"/>
        <end position="201"/>
    </location>
</feature>
<dbReference type="InterPro" id="IPR002931">
    <property type="entry name" value="Transglutaminase-like"/>
</dbReference>
<evidence type="ECO:0000313" key="4">
    <source>
        <dbReference type="EMBL" id="MEQ2455916.1"/>
    </source>
</evidence>
<evidence type="ECO:0000259" key="3">
    <source>
        <dbReference type="SMART" id="SM00460"/>
    </source>
</evidence>
<accession>A0ABV1EQN8</accession>
<feature type="transmembrane region" description="Helical" evidence="2">
    <location>
        <begin position="213"/>
        <end position="230"/>
    </location>
</feature>
<feature type="compositionally biased region" description="Low complexity" evidence="1">
    <location>
        <begin position="643"/>
        <end position="656"/>
    </location>
</feature>
<feature type="transmembrane region" description="Helical" evidence="2">
    <location>
        <begin position="673"/>
        <end position="692"/>
    </location>
</feature>
<dbReference type="RefSeq" id="WP_349139513.1">
    <property type="nucleotide sequence ID" value="NZ_JBBMFT010000002.1"/>
</dbReference>
<feature type="transmembrane region" description="Helical" evidence="2">
    <location>
        <begin position="160"/>
        <end position="178"/>
    </location>
</feature>
<evidence type="ECO:0000313" key="5">
    <source>
        <dbReference type="Proteomes" id="UP001440599"/>
    </source>
</evidence>
<keyword evidence="2" id="KW-0812">Transmembrane</keyword>